<proteinExistence type="inferred from homology"/>
<dbReference type="SUPFAM" id="SSF56784">
    <property type="entry name" value="HAD-like"/>
    <property type="match status" value="1"/>
</dbReference>
<evidence type="ECO:0000256" key="2">
    <source>
        <dbReference type="ARBA" id="ARBA00024179"/>
    </source>
</evidence>
<dbReference type="PANTHER" id="PTHR43768">
    <property type="entry name" value="TREHALOSE 6-PHOSPHATE PHOSPHATASE"/>
    <property type="match status" value="1"/>
</dbReference>
<keyword evidence="3" id="KW-0460">Magnesium</keyword>
<accession>A0ABS2M2F4</accession>
<comment type="catalytic activity">
    <reaction evidence="3">
        <text>alpha,alpha-trehalose 6-phosphate + H2O = alpha,alpha-trehalose + phosphate</text>
        <dbReference type="Rhea" id="RHEA:23420"/>
        <dbReference type="ChEBI" id="CHEBI:15377"/>
        <dbReference type="ChEBI" id="CHEBI:16551"/>
        <dbReference type="ChEBI" id="CHEBI:43474"/>
        <dbReference type="ChEBI" id="CHEBI:58429"/>
        <dbReference type="EC" id="3.1.3.12"/>
    </reaction>
</comment>
<dbReference type="Gene3D" id="3.30.70.1020">
    <property type="entry name" value="Trehalose-6-phosphate phosphatase related protein, domain 2"/>
    <property type="match status" value="1"/>
</dbReference>
<keyword evidence="5" id="KW-1185">Reference proteome</keyword>
<comment type="cofactor">
    <cofactor evidence="3">
        <name>Mg(2+)</name>
        <dbReference type="ChEBI" id="CHEBI:18420"/>
    </cofactor>
</comment>
<protein>
    <recommendedName>
        <fullName evidence="3">Trehalose 6-phosphate phosphatase</fullName>
        <ecNumber evidence="3">3.1.3.12</ecNumber>
    </recommendedName>
</protein>
<evidence type="ECO:0000256" key="3">
    <source>
        <dbReference type="RuleBase" id="RU361117"/>
    </source>
</evidence>
<evidence type="ECO:0000313" key="4">
    <source>
        <dbReference type="EMBL" id="MBM7494319.1"/>
    </source>
</evidence>
<reference evidence="4 5" key="1">
    <citation type="submission" date="2021-01" db="EMBL/GenBank/DDBJ databases">
        <title>Sequencing the genomes of 1000 actinobacteria strains.</title>
        <authorList>
            <person name="Klenk H.-P."/>
        </authorList>
    </citation>
    <scope>NUCLEOTIDE SEQUENCE [LARGE SCALE GENOMIC DNA]</scope>
    <source>
        <strain evidence="4 5">DSM 100204</strain>
    </source>
</reference>
<dbReference type="EC" id="3.1.3.12" evidence="3"/>
<dbReference type="InterPro" id="IPR023214">
    <property type="entry name" value="HAD_sf"/>
</dbReference>
<comment type="pathway">
    <text evidence="3">Glycan biosynthesis; trehalose biosynthesis.</text>
</comment>
<dbReference type="Proteomes" id="UP000764837">
    <property type="component" value="Unassembled WGS sequence"/>
</dbReference>
<dbReference type="RefSeq" id="WP_204944903.1">
    <property type="nucleotide sequence ID" value="NZ_JAFBBP010000001.1"/>
</dbReference>
<comment type="caution">
    <text evidence="4">The sequence shown here is derived from an EMBL/GenBank/DDBJ whole genome shotgun (WGS) entry which is preliminary data.</text>
</comment>
<dbReference type="InterPro" id="IPR036412">
    <property type="entry name" value="HAD-like_sf"/>
</dbReference>
<keyword evidence="1 3" id="KW-0378">Hydrolase</keyword>
<sequence length="262" mass="28550">MLPSPHRHWEEFAPRMATGGLFFDFDGVLAPITPDPPAARPVTGVVAALAALSRQVRTVAVVSGRPLGFLLPIFAELPSVDLHGAYGMEHRLAGATAVVHPAAEQWIPVLRAVVALARRELPTDLTIEDKRLTVALHYRRHPHLAAMIGDWAVAAGERFGLRVHTARMAVEFFPPVERDKGTVLRDETEKLDGAWFFGDDLADLTAFRALRSRSSADPGFRDVCVAIFNPETGTAVSQSADFTLASPESLRDFLVEVTQTPS</sequence>
<dbReference type="EMBL" id="JAFBBP010000001">
    <property type="protein sequence ID" value="MBM7494319.1"/>
    <property type="molecule type" value="Genomic_DNA"/>
</dbReference>
<comment type="function">
    <text evidence="2 3">Removes the phosphate from trehalose 6-phosphate to produce free trehalose.</text>
</comment>
<evidence type="ECO:0000256" key="1">
    <source>
        <dbReference type="ARBA" id="ARBA00022801"/>
    </source>
</evidence>
<dbReference type="InterPro" id="IPR044651">
    <property type="entry name" value="OTSB-like"/>
</dbReference>
<dbReference type="GO" id="GO:0004805">
    <property type="term" value="F:trehalose-phosphatase activity"/>
    <property type="evidence" value="ECO:0007669"/>
    <property type="project" value="UniProtKB-EC"/>
</dbReference>
<dbReference type="PANTHER" id="PTHR43768:SF3">
    <property type="entry name" value="TREHALOSE 6-PHOSPHATE PHOSPHATASE"/>
    <property type="match status" value="1"/>
</dbReference>
<dbReference type="InterPro" id="IPR003337">
    <property type="entry name" value="Trehalose_PPase"/>
</dbReference>
<organism evidence="4 5">
    <name type="scientific">Micromonospora luteifusca</name>
    <dbReference type="NCBI Taxonomy" id="709860"/>
    <lineage>
        <taxon>Bacteria</taxon>
        <taxon>Bacillati</taxon>
        <taxon>Actinomycetota</taxon>
        <taxon>Actinomycetes</taxon>
        <taxon>Micromonosporales</taxon>
        <taxon>Micromonosporaceae</taxon>
        <taxon>Micromonospora</taxon>
    </lineage>
</organism>
<name>A0ABS2M2F4_9ACTN</name>
<comment type="similarity">
    <text evidence="3">Belongs to the trehalose phosphatase family.</text>
</comment>
<gene>
    <name evidence="4" type="ORF">JOD64_005541</name>
</gene>
<dbReference type="Gene3D" id="3.40.50.1000">
    <property type="entry name" value="HAD superfamily/HAD-like"/>
    <property type="match status" value="1"/>
</dbReference>
<dbReference type="NCBIfam" id="TIGR00685">
    <property type="entry name" value="T6PP"/>
    <property type="match status" value="1"/>
</dbReference>
<evidence type="ECO:0000313" key="5">
    <source>
        <dbReference type="Proteomes" id="UP000764837"/>
    </source>
</evidence>
<keyword evidence="3" id="KW-0479">Metal-binding</keyword>
<dbReference type="Pfam" id="PF02358">
    <property type="entry name" value="Trehalose_PPase"/>
    <property type="match status" value="1"/>
</dbReference>